<name>A0ABT9FZP7_LEPDI</name>
<accession>A0ABT9FZP7</accession>
<dbReference type="EMBL" id="JAUZEE010000001">
    <property type="protein sequence ID" value="MDP4299701.1"/>
    <property type="molecule type" value="Genomic_DNA"/>
</dbReference>
<feature type="chain" id="PRO_5045687140" description="Glutathione peroxidase" evidence="5">
    <location>
        <begin position="30"/>
        <end position="209"/>
    </location>
</feature>
<gene>
    <name evidence="7" type="ORF">Q8X39_03570</name>
</gene>
<dbReference type="PROSITE" id="PS00460">
    <property type="entry name" value="GLUTATHIONE_PEROXID_1"/>
    <property type="match status" value="1"/>
</dbReference>
<dbReference type="InterPro" id="IPR013766">
    <property type="entry name" value="Thioredoxin_domain"/>
</dbReference>
<dbReference type="RefSeq" id="WP_305748232.1">
    <property type="nucleotide sequence ID" value="NZ_JAUZEE010000001.1"/>
</dbReference>
<evidence type="ECO:0000256" key="1">
    <source>
        <dbReference type="ARBA" id="ARBA00006926"/>
    </source>
</evidence>
<comment type="caution">
    <text evidence="7">The sequence shown here is derived from an EMBL/GenBank/DDBJ whole genome shotgun (WGS) entry which is preliminary data.</text>
</comment>
<dbReference type="PROSITE" id="PS51352">
    <property type="entry name" value="THIOREDOXIN_2"/>
    <property type="match status" value="1"/>
</dbReference>
<dbReference type="CDD" id="cd00340">
    <property type="entry name" value="GSH_Peroxidase"/>
    <property type="match status" value="1"/>
</dbReference>
<evidence type="ECO:0000256" key="2">
    <source>
        <dbReference type="ARBA" id="ARBA00022559"/>
    </source>
</evidence>
<reference evidence="7 8" key="1">
    <citation type="submission" date="2023-08" db="EMBL/GenBank/DDBJ databases">
        <authorList>
            <person name="Roldan D.M."/>
            <person name="Menes R.J."/>
        </authorList>
    </citation>
    <scope>NUCLEOTIDE SEQUENCE [LARGE SCALE GENOMIC DNA]</scope>
    <source>
        <strain evidence="7 8">CCM 2812</strain>
    </source>
</reference>
<dbReference type="GO" id="GO:0004601">
    <property type="term" value="F:peroxidase activity"/>
    <property type="evidence" value="ECO:0007669"/>
    <property type="project" value="UniProtKB-KW"/>
</dbReference>
<dbReference type="SUPFAM" id="SSF52833">
    <property type="entry name" value="Thioredoxin-like"/>
    <property type="match status" value="1"/>
</dbReference>
<protein>
    <recommendedName>
        <fullName evidence="4">Glutathione peroxidase</fullName>
    </recommendedName>
</protein>
<keyword evidence="2 4" id="KW-0575">Peroxidase</keyword>
<dbReference type="PANTHER" id="PTHR11592:SF44">
    <property type="entry name" value="GLUTATHIONE PEROXIDASE"/>
    <property type="match status" value="1"/>
</dbReference>
<dbReference type="InterPro" id="IPR000889">
    <property type="entry name" value="Glutathione_peroxidase"/>
</dbReference>
<comment type="similarity">
    <text evidence="1 4">Belongs to the glutathione peroxidase family.</text>
</comment>
<sequence>MPAPLFALPAPSVALRPALAVLLSVTALAAVHPTAWAQAAAKPPAATNASCPALLNHTFARLQDEKDQSLCQYAGKVLLVVNTASFCGYTGQYEGLEALHARYKDKGLVVLGFPSNDFNQEGGDNKQIAEFCANTFNVKFPMFAKSSVKGAQASPFYRQLADRTGQAPRWNFHKYLIGRDGQVIDQYVSNVGPDDRKLVAAIEKQLAAR</sequence>
<organism evidence="7 8">
    <name type="scientific">Leptothrix discophora</name>
    <dbReference type="NCBI Taxonomy" id="89"/>
    <lineage>
        <taxon>Bacteria</taxon>
        <taxon>Pseudomonadati</taxon>
        <taxon>Pseudomonadota</taxon>
        <taxon>Betaproteobacteria</taxon>
        <taxon>Burkholderiales</taxon>
        <taxon>Sphaerotilaceae</taxon>
        <taxon>Leptothrix</taxon>
    </lineage>
</organism>
<dbReference type="PROSITE" id="PS51355">
    <property type="entry name" value="GLUTATHIONE_PEROXID_3"/>
    <property type="match status" value="1"/>
</dbReference>
<evidence type="ECO:0000313" key="8">
    <source>
        <dbReference type="Proteomes" id="UP001235760"/>
    </source>
</evidence>
<keyword evidence="8" id="KW-1185">Reference proteome</keyword>
<dbReference type="PANTHER" id="PTHR11592">
    <property type="entry name" value="GLUTATHIONE PEROXIDASE"/>
    <property type="match status" value="1"/>
</dbReference>
<keyword evidence="3 4" id="KW-0560">Oxidoreductase</keyword>
<evidence type="ECO:0000259" key="6">
    <source>
        <dbReference type="PROSITE" id="PS51352"/>
    </source>
</evidence>
<evidence type="ECO:0000313" key="7">
    <source>
        <dbReference type="EMBL" id="MDP4299701.1"/>
    </source>
</evidence>
<feature type="signal peptide" evidence="5">
    <location>
        <begin position="1"/>
        <end position="29"/>
    </location>
</feature>
<dbReference type="Gene3D" id="3.40.30.10">
    <property type="entry name" value="Glutaredoxin"/>
    <property type="match status" value="1"/>
</dbReference>
<evidence type="ECO:0000256" key="4">
    <source>
        <dbReference type="RuleBase" id="RU000499"/>
    </source>
</evidence>
<keyword evidence="5" id="KW-0732">Signal</keyword>
<dbReference type="InterPro" id="IPR029759">
    <property type="entry name" value="GPX_AS"/>
</dbReference>
<dbReference type="Proteomes" id="UP001235760">
    <property type="component" value="Unassembled WGS sequence"/>
</dbReference>
<evidence type="ECO:0000256" key="5">
    <source>
        <dbReference type="SAM" id="SignalP"/>
    </source>
</evidence>
<evidence type="ECO:0000256" key="3">
    <source>
        <dbReference type="ARBA" id="ARBA00023002"/>
    </source>
</evidence>
<feature type="domain" description="Thioredoxin" evidence="6">
    <location>
        <begin position="37"/>
        <end position="207"/>
    </location>
</feature>
<dbReference type="InterPro" id="IPR036249">
    <property type="entry name" value="Thioredoxin-like_sf"/>
</dbReference>
<dbReference type="PRINTS" id="PR01011">
    <property type="entry name" value="GLUTPROXDASE"/>
</dbReference>
<proteinExistence type="inferred from homology"/>
<dbReference type="Pfam" id="PF00255">
    <property type="entry name" value="GSHPx"/>
    <property type="match status" value="1"/>
</dbReference>